<evidence type="ECO:0000313" key="3">
    <source>
        <dbReference type="Proteomes" id="UP000299102"/>
    </source>
</evidence>
<gene>
    <name evidence="2" type="ORF">EVAR_64103_1</name>
</gene>
<dbReference type="AlphaFoldDB" id="A0A4C1ZIN2"/>
<accession>A0A4C1ZIN2</accession>
<feature type="compositionally biased region" description="Basic residues" evidence="1">
    <location>
        <begin position="90"/>
        <end position="99"/>
    </location>
</feature>
<organism evidence="2 3">
    <name type="scientific">Eumeta variegata</name>
    <name type="common">Bagworm moth</name>
    <name type="synonym">Eumeta japonica</name>
    <dbReference type="NCBI Taxonomy" id="151549"/>
    <lineage>
        <taxon>Eukaryota</taxon>
        <taxon>Metazoa</taxon>
        <taxon>Ecdysozoa</taxon>
        <taxon>Arthropoda</taxon>
        <taxon>Hexapoda</taxon>
        <taxon>Insecta</taxon>
        <taxon>Pterygota</taxon>
        <taxon>Neoptera</taxon>
        <taxon>Endopterygota</taxon>
        <taxon>Lepidoptera</taxon>
        <taxon>Glossata</taxon>
        <taxon>Ditrysia</taxon>
        <taxon>Tineoidea</taxon>
        <taxon>Psychidae</taxon>
        <taxon>Oiketicinae</taxon>
        <taxon>Eumeta</taxon>
    </lineage>
</organism>
<proteinExistence type="predicted"/>
<name>A0A4C1ZIN2_EUMVA</name>
<sequence>MNPDSVSAQVPDIADGVRRLSAPSRVTKDIRPEVVISSTPKWTDRVYQNVNTNLGDVAAVNLGSFGRRARGGAGPAINARAAAVYGYYKQRSKRKRPRQPARAPLQVKPRAPRTAL</sequence>
<evidence type="ECO:0000256" key="1">
    <source>
        <dbReference type="SAM" id="MobiDB-lite"/>
    </source>
</evidence>
<dbReference type="EMBL" id="BGZK01001827">
    <property type="protein sequence ID" value="GBP86974.1"/>
    <property type="molecule type" value="Genomic_DNA"/>
</dbReference>
<reference evidence="2 3" key="1">
    <citation type="journal article" date="2019" name="Commun. Biol.">
        <title>The bagworm genome reveals a unique fibroin gene that provides high tensile strength.</title>
        <authorList>
            <person name="Kono N."/>
            <person name="Nakamura H."/>
            <person name="Ohtoshi R."/>
            <person name="Tomita M."/>
            <person name="Numata K."/>
            <person name="Arakawa K."/>
        </authorList>
    </citation>
    <scope>NUCLEOTIDE SEQUENCE [LARGE SCALE GENOMIC DNA]</scope>
</reference>
<dbReference type="Proteomes" id="UP000299102">
    <property type="component" value="Unassembled WGS sequence"/>
</dbReference>
<dbReference type="OrthoDB" id="7464148at2759"/>
<keyword evidence="3" id="KW-1185">Reference proteome</keyword>
<comment type="caution">
    <text evidence="2">The sequence shown here is derived from an EMBL/GenBank/DDBJ whole genome shotgun (WGS) entry which is preliminary data.</text>
</comment>
<feature type="region of interest" description="Disordered" evidence="1">
    <location>
        <begin position="89"/>
        <end position="116"/>
    </location>
</feature>
<protein>
    <submittedName>
        <fullName evidence="2">Uncharacterized protein</fullName>
    </submittedName>
</protein>
<evidence type="ECO:0000313" key="2">
    <source>
        <dbReference type="EMBL" id="GBP86974.1"/>
    </source>
</evidence>